<dbReference type="InterPro" id="IPR019405">
    <property type="entry name" value="Lactonase_7-beta_prop"/>
</dbReference>
<proteinExistence type="inferred from homology"/>
<evidence type="ECO:0000256" key="1">
    <source>
        <dbReference type="ARBA" id="ARBA00005564"/>
    </source>
</evidence>
<dbReference type="EMBL" id="DVON01000274">
    <property type="protein sequence ID" value="HIV14007.1"/>
    <property type="molecule type" value="Genomic_DNA"/>
</dbReference>
<evidence type="ECO:0000313" key="2">
    <source>
        <dbReference type="EMBL" id="HIV14007.1"/>
    </source>
</evidence>
<dbReference type="PANTHER" id="PTHR30344:SF1">
    <property type="entry name" value="6-PHOSPHOGLUCONOLACTONASE"/>
    <property type="match status" value="1"/>
</dbReference>
<dbReference type="SUPFAM" id="SSF75011">
    <property type="entry name" value="3-carboxy-cis,cis-mucoante lactonizing enzyme"/>
    <property type="match status" value="1"/>
</dbReference>
<comment type="similarity">
    <text evidence="1">Belongs to the cycloisomerase 2 family.</text>
</comment>
<comment type="caution">
    <text evidence="2">The sequence shown here is derived from an EMBL/GenBank/DDBJ whole genome shotgun (WGS) entry which is preliminary data.</text>
</comment>
<evidence type="ECO:0000313" key="3">
    <source>
        <dbReference type="Proteomes" id="UP000886723"/>
    </source>
</evidence>
<dbReference type="Pfam" id="PF10282">
    <property type="entry name" value="Lactonase"/>
    <property type="match status" value="1"/>
</dbReference>
<dbReference type="InterPro" id="IPR015943">
    <property type="entry name" value="WD40/YVTN_repeat-like_dom_sf"/>
</dbReference>
<organism evidence="2 3">
    <name type="scientific">Candidatus Pullilachnospira stercoravium</name>
    <dbReference type="NCBI Taxonomy" id="2840913"/>
    <lineage>
        <taxon>Bacteria</taxon>
        <taxon>Bacillati</taxon>
        <taxon>Bacillota</taxon>
        <taxon>Clostridia</taxon>
        <taxon>Lachnospirales</taxon>
        <taxon>Lachnospiraceae</taxon>
        <taxon>Lachnospiraceae incertae sedis</taxon>
        <taxon>Candidatus Pullilachnospira</taxon>
    </lineage>
</organism>
<accession>A0A9D1T740</accession>
<protein>
    <submittedName>
        <fullName evidence="2">Lactonase family protein</fullName>
    </submittedName>
</protein>
<dbReference type="GO" id="GO:0017057">
    <property type="term" value="F:6-phosphogluconolactonase activity"/>
    <property type="evidence" value="ECO:0007669"/>
    <property type="project" value="TreeGrafter"/>
</dbReference>
<name>A0A9D1T740_9FIRM</name>
<gene>
    <name evidence="2" type="ORF">IAA63_12845</name>
</gene>
<reference evidence="2" key="2">
    <citation type="journal article" date="2021" name="PeerJ">
        <title>Extensive microbial diversity within the chicken gut microbiome revealed by metagenomics and culture.</title>
        <authorList>
            <person name="Gilroy R."/>
            <person name="Ravi A."/>
            <person name="Getino M."/>
            <person name="Pursley I."/>
            <person name="Horton D.L."/>
            <person name="Alikhan N.F."/>
            <person name="Baker D."/>
            <person name="Gharbi K."/>
            <person name="Hall N."/>
            <person name="Watson M."/>
            <person name="Adriaenssens E.M."/>
            <person name="Foster-Nyarko E."/>
            <person name="Jarju S."/>
            <person name="Secka A."/>
            <person name="Antonio M."/>
            <person name="Oren A."/>
            <person name="Chaudhuri R.R."/>
            <person name="La Ragione R."/>
            <person name="Hildebrand F."/>
            <person name="Pallen M.J."/>
        </authorList>
    </citation>
    <scope>NUCLEOTIDE SEQUENCE</scope>
    <source>
        <strain evidence="2">ChiBcec2-4451</strain>
    </source>
</reference>
<dbReference type="InterPro" id="IPR050282">
    <property type="entry name" value="Cycloisomerase_2"/>
</dbReference>
<dbReference type="PANTHER" id="PTHR30344">
    <property type="entry name" value="6-PHOSPHOGLUCONOLACTONASE-RELATED"/>
    <property type="match status" value="1"/>
</dbReference>
<dbReference type="Gene3D" id="2.130.10.10">
    <property type="entry name" value="YVTN repeat-like/Quinoprotein amine dehydrogenase"/>
    <property type="match status" value="1"/>
</dbReference>
<reference evidence="2" key="1">
    <citation type="submission" date="2020-10" db="EMBL/GenBank/DDBJ databases">
        <authorList>
            <person name="Gilroy R."/>
        </authorList>
    </citation>
    <scope>NUCLEOTIDE SEQUENCE</scope>
    <source>
        <strain evidence="2">ChiBcec2-4451</strain>
    </source>
</reference>
<sequence length="352" mass="39122">MEKERYVAYVGTYTHGSSIGIHLYDVDVEEGTLTERKVVPVNNSSYVVKSKNGKYLYSIADEGVAVFAIKPDGDLEYINKVDIDGMRGCYLSVDDSGKYLFVGGYHDGKITAVHTHRDGRLGSVFDGVFHKGIGSVAERNFRPHVSCVHPTPDGKYICAVDNGIDQVKLYRINTNRNRLELVDILRCKRESGPREIVFSKDGKFAYILFELINQVGVFTYRDNGKTPEFELLQTIDTLSDELDPQHDAASAITISPDGRYLFTSTAGDNSVAMFAIDPEKGTLKKEFALPISGEYPKDIALFPDGKHIAVVNHESNSITTFTVDYEKKLLVMKGKPMSVETPNCILLTNVEV</sequence>
<dbReference type="GO" id="GO:0005829">
    <property type="term" value="C:cytosol"/>
    <property type="evidence" value="ECO:0007669"/>
    <property type="project" value="TreeGrafter"/>
</dbReference>
<dbReference type="Proteomes" id="UP000886723">
    <property type="component" value="Unassembled WGS sequence"/>
</dbReference>
<dbReference type="AlphaFoldDB" id="A0A9D1T740"/>